<sequence>MATRVLSRGLCYGATKSLAVETGALRAGGSLGGGRHSVSGVTATVFGATGFLGRYVVNELGKIGSQVIIPYRCTEQATAHLRLMGDLGQIVLDPYDANDPDAVKKYVQDSNVVINLLGRDRETWKHSFEKVNVDMASNIAKACKEAGVERLYHFSCVGASPDASGKKFRTKYAGEQAVREHFPEATIMRLAPLVGVEDRLLNSYAFMTRRMPYVPLYDGGATKMQPVYVHDVVKAFVETLKFEESKGKLYEFGGPETYTVKELVALVEKTIREPSGSLNIPSSVGKLLDSPRSALQAAIPFPIPTHTMLTSDHIDELESDLLVDESSLGFKDLGIQPQRIDQGVPIEHVRFWRSGGYDFGSTFES</sequence>
<dbReference type="InterPro" id="IPR001509">
    <property type="entry name" value="Epimerase_deHydtase"/>
</dbReference>
<name>A0A5B8MSS0_9CHLO</name>
<reference evidence="2" key="2">
    <citation type="submission" date="2021-01" db="EMBL/GenBank/DDBJ databases">
        <authorList>
            <person name="Corre E."/>
            <person name="Pelletier E."/>
            <person name="Niang G."/>
            <person name="Scheremetjew M."/>
            <person name="Finn R."/>
            <person name="Kale V."/>
            <person name="Holt S."/>
            <person name="Cochrane G."/>
            <person name="Meng A."/>
            <person name="Brown T."/>
            <person name="Cohen L."/>
        </authorList>
    </citation>
    <scope>NUCLEOTIDE SEQUENCE</scope>
    <source>
        <strain evidence="2">CCMP1205</strain>
    </source>
</reference>
<organism evidence="3 4">
    <name type="scientific">Chloropicon primus</name>
    <dbReference type="NCBI Taxonomy" id="1764295"/>
    <lineage>
        <taxon>Eukaryota</taxon>
        <taxon>Viridiplantae</taxon>
        <taxon>Chlorophyta</taxon>
        <taxon>Chloropicophyceae</taxon>
        <taxon>Chloropicales</taxon>
        <taxon>Chloropicaceae</taxon>
        <taxon>Chloropicon</taxon>
    </lineage>
</organism>
<dbReference type="SUPFAM" id="SSF51735">
    <property type="entry name" value="NAD(P)-binding Rossmann-fold domains"/>
    <property type="match status" value="1"/>
</dbReference>
<dbReference type="EMBL" id="CP031040">
    <property type="protein sequence ID" value="QDZ22422.1"/>
    <property type="molecule type" value="Genomic_DNA"/>
</dbReference>
<evidence type="ECO:0000259" key="1">
    <source>
        <dbReference type="Pfam" id="PF01370"/>
    </source>
</evidence>
<dbReference type="CDD" id="cd05271">
    <property type="entry name" value="NDUFA9_like_SDR_a"/>
    <property type="match status" value="1"/>
</dbReference>
<dbReference type="OrthoDB" id="275457at2759"/>
<dbReference type="GO" id="GO:0005739">
    <property type="term" value="C:mitochondrion"/>
    <property type="evidence" value="ECO:0007669"/>
    <property type="project" value="TreeGrafter"/>
</dbReference>
<dbReference type="AlphaFoldDB" id="A0A5B8MSS0"/>
<dbReference type="PANTHER" id="PTHR12126">
    <property type="entry name" value="NADH-UBIQUINONE OXIDOREDUCTASE 39 KDA SUBUNIT-RELATED"/>
    <property type="match status" value="1"/>
</dbReference>
<evidence type="ECO:0000313" key="2">
    <source>
        <dbReference type="EMBL" id="CAD9717920.1"/>
    </source>
</evidence>
<accession>A0A5B8MSS0</accession>
<dbReference type="EMBL" id="HBHL01010161">
    <property type="protein sequence ID" value="CAD9717920.1"/>
    <property type="molecule type" value="Transcribed_RNA"/>
</dbReference>
<dbReference type="STRING" id="1764295.A0A5B8MSS0"/>
<keyword evidence="3" id="KW-0830">Ubiquinone</keyword>
<keyword evidence="4" id="KW-1185">Reference proteome</keyword>
<gene>
    <name evidence="3" type="ORF">A3770_07p49400</name>
    <name evidence="2" type="ORF">CPRI1469_LOCUS6785</name>
</gene>
<dbReference type="InterPro" id="IPR051207">
    <property type="entry name" value="ComplexI_NDUFA9_subunit"/>
</dbReference>
<dbReference type="Gene3D" id="3.40.50.720">
    <property type="entry name" value="NAD(P)-binding Rossmann-like Domain"/>
    <property type="match status" value="1"/>
</dbReference>
<evidence type="ECO:0000313" key="3">
    <source>
        <dbReference type="EMBL" id="QDZ22422.1"/>
    </source>
</evidence>
<dbReference type="Pfam" id="PF01370">
    <property type="entry name" value="Epimerase"/>
    <property type="match status" value="1"/>
</dbReference>
<dbReference type="InterPro" id="IPR036291">
    <property type="entry name" value="NAD(P)-bd_dom_sf"/>
</dbReference>
<protein>
    <submittedName>
        <fullName evidence="3">NADH-ubiquinone oxidoreductase</fullName>
    </submittedName>
</protein>
<proteinExistence type="predicted"/>
<reference evidence="3 4" key="1">
    <citation type="submission" date="2018-07" db="EMBL/GenBank/DDBJ databases">
        <title>The complete nuclear genome of the prasinophyte Chloropicon primus (CCMP1205).</title>
        <authorList>
            <person name="Pombert J.-F."/>
            <person name="Otis C."/>
            <person name="Turmel M."/>
            <person name="Lemieux C."/>
        </authorList>
    </citation>
    <scope>NUCLEOTIDE SEQUENCE [LARGE SCALE GENOMIC DNA]</scope>
    <source>
        <strain evidence="3 4">CCMP1205</strain>
    </source>
</reference>
<dbReference type="GO" id="GO:0044877">
    <property type="term" value="F:protein-containing complex binding"/>
    <property type="evidence" value="ECO:0007669"/>
    <property type="project" value="TreeGrafter"/>
</dbReference>
<dbReference type="Proteomes" id="UP000316726">
    <property type="component" value="Chromosome 7"/>
</dbReference>
<dbReference type="PANTHER" id="PTHR12126:SF11">
    <property type="entry name" value="NADH DEHYDROGENASE [UBIQUINONE] 1 ALPHA SUBCOMPLEX SUBUNIT 9, MITOCHONDRIAL"/>
    <property type="match status" value="1"/>
</dbReference>
<evidence type="ECO:0000313" key="4">
    <source>
        <dbReference type="Proteomes" id="UP000316726"/>
    </source>
</evidence>
<feature type="domain" description="NAD-dependent epimerase/dehydratase" evidence="1">
    <location>
        <begin position="44"/>
        <end position="248"/>
    </location>
</feature>